<reference evidence="3 4" key="1">
    <citation type="journal article" date="2019" name="Int. J. Syst. Evol. Microbiol.">
        <title>The Global Catalogue of Microorganisms (GCM) 10K type strain sequencing project: providing services to taxonomists for standard genome sequencing and annotation.</title>
        <authorList>
            <consortium name="The Broad Institute Genomics Platform"/>
            <consortium name="The Broad Institute Genome Sequencing Center for Infectious Disease"/>
            <person name="Wu L."/>
            <person name="Ma J."/>
        </authorList>
    </citation>
    <scope>NUCLEOTIDE SEQUENCE [LARGE SCALE GENOMIC DNA]</scope>
    <source>
        <strain evidence="3 4">JCM 10303</strain>
    </source>
</reference>
<accession>A0ABN1CIP8</accession>
<keyword evidence="4" id="KW-1185">Reference proteome</keyword>
<proteinExistence type="predicted"/>
<feature type="domain" description="DUF1468" evidence="2">
    <location>
        <begin position="5"/>
        <end position="146"/>
    </location>
</feature>
<evidence type="ECO:0000313" key="4">
    <source>
        <dbReference type="Proteomes" id="UP001500729"/>
    </source>
</evidence>
<comment type="caution">
    <text evidence="3">The sequence shown here is derived from an EMBL/GenBank/DDBJ whole genome shotgun (WGS) entry which is preliminary data.</text>
</comment>
<gene>
    <name evidence="3" type="ORF">GCM10009533_18820</name>
</gene>
<keyword evidence="1" id="KW-0812">Transmembrane</keyword>
<dbReference type="Pfam" id="PF07331">
    <property type="entry name" value="TctB"/>
    <property type="match status" value="1"/>
</dbReference>
<keyword evidence="1" id="KW-0472">Membrane</keyword>
<evidence type="ECO:0000259" key="2">
    <source>
        <dbReference type="Pfam" id="PF07331"/>
    </source>
</evidence>
<organism evidence="3 4">
    <name type="scientific">Saccharopolyspora erythraea</name>
    <name type="common">Streptomyces erythraeus</name>
    <dbReference type="NCBI Taxonomy" id="1836"/>
    <lineage>
        <taxon>Bacteria</taxon>
        <taxon>Bacillati</taxon>
        <taxon>Actinomycetota</taxon>
        <taxon>Actinomycetes</taxon>
        <taxon>Pseudonocardiales</taxon>
        <taxon>Pseudonocardiaceae</taxon>
        <taxon>Saccharopolyspora</taxon>
    </lineage>
</organism>
<feature type="transmembrane region" description="Helical" evidence="1">
    <location>
        <begin position="33"/>
        <end position="50"/>
    </location>
</feature>
<feature type="transmembrane region" description="Helical" evidence="1">
    <location>
        <begin position="122"/>
        <end position="143"/>
    </location>
</feature>
<dbReference type="Proteomes" id="UP001500729">
    <property type="component" value="Unassembled WGS sequence"/>
</dbReference>
<evidence type="ECO:0000256" key="1">
    <source>
        <dbReference type="SAM" id="Phobius"/>
    </source>
</evidence>
<feature type="transmembrane region" description="Helical" evidence="1">
    <location>
        <begin position="79"/>
        <end position="110"/>
    </location>
</feature>
<sequence>MLYGGLVVLGVAVAVSAVGYGVVLPRGRVGPGFLPLAAGGLLAVLSALLLRQRLRAAPPPQEPEGTDQQGRDARQRQRILLRVFALLLGALLVMPVLGMVVSFGLLVLVISTWLEGRRWPQALLMSAGCAVATHLVFAVLLRVPLPTGVLGF</sequence>
<dbReference type="InterPro" id="IPR009936">
    <property type="entry name" value="DUF1468"/>
</dbReference>
<evidence type="ECO:0000313" key="3">
    <source>
        <dbReference type="EMBL" id="GAA0519922.1"/>
    </source>
</evidence>
<protein>
    <recommendedName>
        <fullName evidence="2">DUF1468 domain-containing protein</fullName>
    </recommendedName>
</protein>
<keyword evidence="1" id="KW-1133">Transmembrane helix</keyword>
<dbReference type="EMBL" id="BAAAGS010000009">
    <property type="protein sequence ID" value="GAA0519922.1"/>
    <property type="molecule type" value="Genomic_DNA"/>
</dbReference>
<name>A0ABN1CIP8_SACER</name>